<gene>
    <name evidence="3" type="ORF">E0H92_19895</name>
</gene>
<protein>
    <submittedName>
        <fullName evidence="3">Cupin domain-containing protein</fullName>
    </submittedName>
</protein>
<evidence type="ECO:0000313" key="4">
    <source>
        <dbReference type="Proteomes" id="UP000294225"/>
    </source>
</evidence>
<feature type="domain" description="Cupin type-2" evidence="2">
    <location>
        <begin position="26"/>
        <end position="63"/>
    </location>
</feature>
<sequence>MPAQVRVSGEQTGGAFSLTENLARRGSGSPVHIHEHEEESLIVLDGELRVVLGDDEHLAGPGTADLAT</sequence>
<reference evidence="3 4" key="1">
    <citation type="submission" date="2019-02" db="EMBL/GenBank/DDBJ databases">
        <title>Kribbella capetownensis sp. nov. and Kribbella speibonae sp. nov., isolated from soil.</title>
        <authorList>
            <person name="Curtis S.M."/>
            <person name="Norton I."/>
            <person name="Everest G.J."/>
            <person name="Meyers P.R."/>
        </authorList>
    </citation>
    <scope>NUCLEOTIDE SEQUENCE [LARGE SCALE GENOMIC DNA]</scope>
    <source>
        <strain evidence="3 4">YM55</strain>
    </source>
</reference>
<dbReference type="AlphaFoldDB" id="A0A4R0IZB3"/>
<dbReference type="Pfam" id="PF07883">
    <property type="entry name" value="Cupin_2"/>
    <property type="match status" value="1"/>
</dbReference>
<comment type="caution">
    <text evidence="3">The sequence shown here is derived from an EMBL/GenBank/DDBJ whole genome shotgun (WGS) entry which is preliminary data.</text>
</comment>
<dbReference type="InterPro" id="IPR013096">
    <property type="entry name" value="Cupin_2"/>
</dbReference>
<name>A0A4R0IZB3_9ACTN</name>
<dbReference type="InterPro" id="IPR014710">
    <property type="entry name" value="RmlC-like_jellyroll"/>
</dbReference>
<organism evidence="3 4">
    <name type="scientific">Kribbella speibonae</name>
    <dbReference type="NCBI Taxonomy" id="1572660"/>
    <lineage>
        <taxon>Bacteria</taxon>
        <taxon>Bacillati</taxon>
        <taxon>Actinomycetota</taxon>
        <taxon>Actinomycetes</taxon>
        <taxon>Propionibacteriales</taxon>
        <taxon>Kribbellaceae</taxon>
        <taxon>Kribbella</taxon>
    </lineage>
</organism>
<dbReference type="Proteomes" id="UP000294225">
    <property type="component" value="Unassembled WGS sequence"/>
</dbReference>
<dbReference type="SUPFAM" id="SSF51182">
    <property type="entry name" value="RmlC-like cupins"/>
    <property type="match status" value="1"/>
</dbReference>
<evidence type="ECO:0000313" key="3">
    <source>
        <dbReference type="EMBL" id="TCC38667.1"/>
    </source>
</evidence>
<dbReference type="EMBL" id="SJKC01000002">
    <property type="protein sequence ID" value="TCC38667.1"/>
    <property type="molecule type" value="Genomic_DNA"/>
</dbReference>
<dbReference type="InterPro" id="IPR011051">
    <property type="entry name" value="RmlC_Cupin_sf"/>
</dbReference>
<dbReference type="RefSeq" id="WP_131497235.1">
    <property type="nucleotide sequence ID" value="NZ_SJKC01000002.1"/>
</dbReference>
<evidence type="ECO:0000259" key="2">
    <source>
        <dbReference type="Pfam" id="PF07883"/>
    </source>
</evidence>
<dbReference type="Gene3D" id="2.60.120.10">
    <property type="entry name" value="Jelly Rolls"/>
    <property type="match status" value="1"/>
</dbReference>
<feature type="region of interest" description="Disordered" evidence="1">
    <location>
        <begin position="1"/>
        <end position="32"/>
    </location>
</feature>
<proteinExistence type="predicted"/>
<accession>A0A4R0IZB3</accession>
<evidence type="ECO:0000256" key="1">
    <source>
        <dbReference type="SAM" id="MobiDB-lite"/>
    </source>
</evidence>